<feature type="transmembrane region" description="Helical" evidence="1">
    <location>
        <begin position="20"/>
        <end position="38"/>
    </location>
</feature>
<keyword evidence="1" id="KW-0472">Membrane</keyword>
<feature type="transmembrane region" description="Helical" evidence="1">
    <location>
        <begin position="166"/>
        <end position="185"/>
    </location>
</feature>
<keyword evidence="1" id="KW-1133">Transmembrane helix</keyword>
<dbReference type="EMBL" id="AP027272">
    <property type="protein sequence ID" value="BDX07209.1"/>
    <property type="molecule type" value="Genomic_DNA"/>
</dbReference>
<evidence type="ECO:0000256" key="1">
    <source>
        <dbReference type="SAM" id="Phobius"/>
    </source>
</evidence>
<organism evidence="2 3">
    <name type="scientific">Planctobacterium marinum</name>
    <dbReference type="NCBI Taxonomy" id="1631968"/>
    <lineage>
        <taxon>Bacteria</taxon>
        <taxon>Pseudomonadati</taxon>
        <taxon>Pseudomonadota</taxon>
        <taxon>Gammaproteobacteria</taxon>
        <taxon>Alteromonadales</taxon>
        <taxon>Alteromonadaceae</taxon>
        <taxon>Planctobacterium</taxon>
    </lineage>
</organism>
<dbReference type="Proteomes" id="UP001333710">
    <property type="component" value="Chromosome"/>
</dbReference>
<keyword evidence="3" id="KW-1185">Reference proteome</keyword>
<protein>
    <submittedName>
        <fullName evidence="2">Uncharacterized protein</fullName>
    </submittedName>
</protein>
<dbReference type="AlphaFoldDB" id="A0AA48HL29"/>
<sequence length="192" mass="22180">MALVEILTEQQRKKRGWKRVFNLLLVASLLIVGVYLYVVEQHYQISKWHTWVDNRGQQFTAQYSTILGDALAKQGTARLEPIISNISQQPGVIEVVLFSPDGLAINNDTWLTSQHLLYNHRDSSPQIYVEELWANEQLQGYLRITLNRQHLIQALMPVVQASYRPFIIAGVLLLILGMLAGRRFALWHYKNR</sequence>
<evidence type="ECO:0000313" key="3">
    <source>
        <dbReference type="Proteomes" id="UP001333710"/>
    </source>
</evidence>
<accession>A0AA48HL29</accession>
<name>A0AA48HL29_9ALTE</name>
<reference evidence="2" key="1">
    <citation type="submission" date="2023-01" db="EMBL/GenBank/DDBJ databases">
        <title>Complete genome sequence of Planctobacterium marinum strain Dej080120_11.</title>
        <authorList>
            <person name="Ueki S."/>
            <person name="Maruyama F."/>
        </authorList>
    </citation>
    <scope>NUCLEOTIDE SEQUENCE</scope>
    <source>
        <strain evidence="2">Dej080120_11</strain>
    </source>
</reference>
<dbReference type="KEGG" id="pmaw:MACH26_27300"/>
<evidence type="ECO:0000313" key="2">
    <source>
        <dbReference type="EMBL" id="BDX07209.1"/>
    </source>
</evidence>
<dbReference type="RefSeq" id="WP_338293192.1">
    <property type="nucleotide sequence ID" value="NZ_AP027272.1"/>
</dbReference>
<proteinExistence type="predicted"/>
<gene>
    <name evidence="2" type="ORF">MACH26_27300</name>
</gene>
<keyword evidence="1" id="KW-0812">Transmembrane</keyword>